<dbReference type="EMBL" id="CP000580">
    <property type="protein sequence ID" value="ABN96627.1"/>
    <property type="molecule type" value="Genomic_DNA"/>
</dbReference>
<dbReference type="KEGG" id="mjl:Mjls_0817"/>
<dbReference type="AlphaFoldDB" id="A0A5Q5CBU4"/>
<dbReference type="InterPro" id="IPR010310">
    <property type="entry name" value="T7SS_ESAT-6-like"/>
</dbReference>
<evidence type="ECO:0000313" key="1">
    <source>
        <dbReference type="EMBL" id="ABN96627.1"/>
    </source>
</evidence>
<reference evidence="1" key="1">
    <citation type="submission" date="2007-02" db="EMBL/GenBank/DDBJ databases">
        <title>Complete sequence of Mycobacterium sp. JLS.</title>
        <authorList>
            <consortium name="US DOE Joint Genome Institute"/>
            <person name="Copeland A."/>
            <person name="Lucas S."/>
            <person name="Lapidus A."/>
            <person name="Barry K."/>
            <person name="Detter J.C."/>
            <person name="Glavina del Rio T."/>
            <person name="Hammon N."/>
            <person name="Israni S."/>
            <person name="Dalin E."/>
            <person name="Tice H."/>
            <person name="Pitluck S."/>
            <person name="Chain P."/>
            <person name="Malfatti S."/>
            <person name="Shin M."/>
            <person name="Vergez L."/>
            <person name="Schmutz J."/>
            <person name="Larimer F."/>
            <person name="Land M."/>
            <person name="Hauser L."/>
            <person name="Kyrpides N."/>
            <person name="Mikhailova N."/>
            <person name="Miller C.D."/>
            <person name="Anderson A.J."/>
            <person name="Sims R.C."/>
            <person name="Richardson P."/>
        </authorList>
    </citation>
    <scope>NUCLEOTIDE SEQUENCE [LARGE SCALE GENOMIC DNA]</scope>
    <source>
        <strain evidence="1">JLS</strain>
    </source>
</reference>
<organism evidence="1">
    <name type="scientific">Mycobacterium sp. (strain JLS)</name>
    <dbReference type="NCBI Taxonomy" id="164757"/>
    <lineage>
        <taxon>Bacteria</taxon>
        <taxon>Bacillati</taxon>
        <taxon>Actinomycetota</taxon>
        <taxon>Actinomycetes</taxon>
        <taxon>Mycobacteriales</taxon>
        <taxon>Mycobacteriaceae</taxon>
        <taxon>Mycobacterium</taxon>
    </lineage>
</organism>
<dbReference type="Pfam" id="PF06013">
    <property type="entry name" value="WXG100"/>
    <property type="match status" value="1"/>
</dbReference>
<dbReference type="Gene3D" id="1.10.287.1060">
    <property type="entry name" value="ESAT-6-like"/>
    <property type="match status" value="1"/>
</dbReference>
<name>A0A5Q5CBU4_MYCSJ</name>
<gene>
    <name evidence="1" type="ordered locus">Mjls_0817</name>
</gene>
<protein>
    <recommendedName>
        <fullName evidence="2">WXG100 family type VII secretion target</fullName>
    </recommendedName>
</protein>
<accession>A0A5Q5CBU4</accession>
<sequence length="459" mass="47114" precursor="true">MLPSRSTLQSWNPDALATSAGAVGAAADTVAAAVKGVDTACGRMPETRAWEGRAHDAASAMFGRANANATELSNYADAVAAALRNGADAIGAARGALLAKADQVDAGPLSVTDQWVVLIDPVRMPADDFAELERLAAAEQEAINGLLSAVGDADDALAKAVTEAGGRFGFVSAAPANDPFEIPLAPQRPQDQVPDPRDPIGMLQEEALRDGDMSITVREVVESENAYGEEVTTVFMQDGSRQEITRKDPFDWPDRQEFITVEQFDKTGEEVSRSSSWHDLGNDCDYTSVTWPDGSNFTMSMDPTGYRNAGFTTAGGRHQAVPVEVIDNMSLGAGSVLSGLEKHVQRGGGLPMLTAQSVDDIGKAAKFGGPALGLATTVFDMVMAESGRDACIAAFGGIGGAGGGWAGAEAGAAAGAAVGAVTGPLAVGAVPLFVIGGSLLGGWKGADLGEAVGNVLCPY</sequence>
<dbReference type="InterPro" id="IPR036689">
    <property type="entry name" value="ESAT-6-like_sf"/>
</dbReference>
<evidence type="ECO:0008006" key="2">
    <source>
        <dbReference type="Google" id="ProtNLM"/>
    </source>
</evidence>
<proteinExistence type="predicted"/>
<dbReference type="SUPFAM" id="SSF140453">
    <property type="entry name" value="EsxAB dimer-like"/>
    <property type="match status" value="1"/>
</dbReference>